<dbReference type="InterPro" id="IPR000943">
    <property type="entry name" value="RNA_pol_sigma70"/>
</dbReference>
<dbReference type="InterPro" id="IPR042189">
    <property type="entry name" value="RNA_pol_sigma_70_r1_1_sf"/>
</dbReference>
<dbReference type="PANTHER" id="PTHR30603">
    <property type="entry name" value="RNA POLYMERASE SIGMA FACTOR RPO"/>
    <property type="match status" value="1"/>
</dbReference>
<dbReference type="EMBL" id="CP045798">
    <property type="protein sequence ID" value="QNB46108.1"/>
    <property type="molecule type" value="Genomic_DNA"/>
</dbReference>
<keyword evidence="1 6" id="KW-0963">Cytoplasm</keyword>
<dbReference type="AlphaFoldDB" id="A0A7G6E204"/>
<dbReference type="Pfam" id="PF03979">
    <property type="entry name" value="Sigma70_r1_1"/>
    <property type="match status" value="1"/>
</dbReference>
<dbReference type="HAMAP" id="MF_00963">
    <property type="entry name" value="Sigma70_RpoD_SigA"/>
    <property type="match status" value="1"/>
</dbReference>
<dbReference type="Gene3D" id="1.10.601.10">
    <property type="entry name" value="RNA Polymerase Primary Sigma Factor"/>
    <property type="match status" value="2"/>
</dbReference>
<dbReference type="NCBIfam" id="NF006666">
    <property type="entry name" value="PRK09210.1"/>
    <property type="match status" value="1"/>
</dbReference>
<keyword evidence="3 6" id="KW-0731">Sigma factor</keyword>
<dbReference type="InterPro" id="IPR013325">
    <property type="entry name" value="RNA_pol_sigma_r2"/>
</dbReference>
<dbReference type="PRINTS" id="PR00046">
    <property type="entry name" value="SIGMA70FCT"/>
</dbReference>
<dbReference type="InterPro" id="IPR007627">
    <property type="entry name" value="RNA_pol_sigma70_r2"/>
</dbReference>
<dbReference type="OrthoDB" id="9809557at2"/>
<dbReference type="Pfam" id="PF00140">
    <property type="entry name" value="Sigma70_r1_2"/>
    <property type="match status" value="1"/>
</dbReference>
<evidence type="ECO:0000259" key="8">
    <source>
        <dbReference type="PROSITE" id="PS00716"/>
    </source>
</evidence>
<feature type="region of interest" description="Sigma-70 factor domain-2" evidence="6">
    <location>
        <begin position="145"/>
        <end position="215"/>
    </location>
</feature>
<name>A0A7G6E204_THEFR</name>
<evidence type="ECO:0000256" key="4">
    <source>
        <dbReference type="ARBA" id="ARBA00023125"/>
    </source>
</evidence>
<dbReference type="SUPFAM" id="SSF88946">
    <property type="entry name" value="Sigma2 domain of RNA polymerase sigma factors"/>
    <property type="match status" value="1"/>
</dbReference>
<proteinExistence type="inferred from homology"/>
<dbReference type="PROSITE" id="PS00716">
    <property type="entry name" value="SIGMA70_2"/>
    <property type="match status" value="1"/>
</dbReference>
<dbReference type="FunFam" id="1.10.601.10:FF:000001">
    <property type="entry name" value="RNA polymerase sigma factor SigA"/>
    <property type="match status" value="1"/>
</dbReference>
<dbReference type="InterPro" id="IPR050239">
    <property type="entry name" value="Sigma-70_RNA_pol_init_factors"/>
</dbReference>
<dbReference type="InterPro" id="IPR007127">
    <property type="entry name" value="RNA_pol_sigma_70_r1_1"/>
</dbReference>
<keyword evidence="2 6" id="KW-0805">Transcription regulation</keyword>
<dbReference type="PANTHER" id="PTHR30603:SF60">
    <property type="entry name" value="RNA POLYMERASE SIGMA FACTOR RPOD"/>
    <property type="match status" value="1"/>
</dbReference>
<dbReference type="InterPro" id="IPR012760">
    <property type="entry name" value="RNA_pol_sigma_RpoD_C"/>
</dbReference>
<feature type="domain" description="RNA polymerase sigma-70" evidence="8">
    <location>
        <begin position="338"/>
        <end position="364"/>
    </location>
</feature>
<sequence length="378" mass="43213">MGLKTEKDIEQLKINGVKELIQKGKKRGILTYREIMDTLQGVEMTPEQIDEVYEHLGSMGIDVVPDSADIESFGDAHEPEVMDDHPEVEDGEIEIDLSVPEGVGIDDPVRMYLKEIGRVPLLSAEEEVELAKRMEQGDEEAKRRLAEANLRLVVSIAKRYVGRGMLFLDLIQEGNLGLIKAVEKFDYRKGYKFSTYATWWIRQAITRAIADQARTIRIPVHMVETINKLIRVSRQLLQELGREPSPEEIAKEMDIPVERVREILKIAQEPVSLETPIGEEEDSHLGDFIEDEDAPAPAEAASFILLKEQLEEVLETLTPREEKVLRLRFGLDDGRARTLEEVGQEFGVTRERIRQIEAKALRKLRHPSRSRKLKDYLD</sequence>
<dbReference type="GO" id="GO:0006352">
    <property type="term" value="P:DNA-templated transcription initiation"/>
    <property type="evidence" value="ECO:0007669"/>
    <property type="project" value="UniProtKB-UniRule"/>
</dbReference>
<accession>A0A7G6E204</accession>
<evidence type="ECO:0000259" key="7">
    <source>
        <dbReference type="PROSITE" id="PS00715"/>
    </source>
</evidence>
<dbReference type="InterPro" id="IPR007624">
    <property type="entry name" value="RNA_pol_sigma70_r3"/>
</dbReference>
<evidence type="ECO:0000256" key="6">
    <source>
        <dbReference type="HAMAP-Rule" id="MF_00963"/>
    </source>
</evidence>
<dbReference type="CDD" id="cd06171">
    <property type="entry name" value="Sigma70_r4"/>
    <property type="match status" value="1"/>
</dbReference>
<feature type="region of interest" description="Sigma-70 factor domain-4" evidence="6">
    <location>
        <begin position="313"/>
        <end position="366"/>
    </location>
</feature>
<comment type="similarity">
    <text evidence="6">Belongs to the sigma-70 factor family. RpoD/SigA subfamily.</text>
</comment>
<dbReference type="GO" id="GO:0003677">
    <property type="term" value="F:DNA binding"/>
    <property type="evidence" value="ECO:0007669"/>
    <property type="project" value="UniProtKB-UniRule"/>
</dbReference>
<comment type="subcellular location">
    <subcellularLocation>
        <location evidence="6">Cytoplasm</location>
    </subcellularLocation>
</comment>
<evidence type="ECO:0000256" key="5">
    <source>
        <dbReference type="ARBA" id="ARBA00023163"/>
    </source>
</evidence>
<dbReference type="Gene3D" id="1.10.10.10">
    <property type="entry name" value="Winged helix-like DNA-binding domain superfamily/Winged helix DNA-binding domain"/>
    <property type="match status" value="2"/>
</dbReference>
<dbReference type="InterPro" id="IPR013324">
    <property type="entry name" value="RNA_pol_sigma_r3/r4-like"/>
</dbReference>
<dbReference type="FunFam" id="1.10.10.10:FF:000002">
    <property type="entry name" value="RNA polymerase sigma factor SigA"/>
    <property type="match status" value="1"/>
</dbReference>
<dbReference type="InterPro" id="IPR007630">
    <property type="entry name" value="RNA_pol_sigma70_r4"/>
</dbReference>
<dbReference type="GO" id="GO:0005737">
    <property type="term" value="C:cytoplasm"/>
    <property type="evidence" value="ECO:0007669"/>
    <property type="project" value="UniProtKB-SubCell"/>
</dbReference>
<feature type="domain" description="RNA polymerase sigma-70" evidence="7">
    <location>
        <begin position="169"/>
        <end position="182"/>
    </location>
</feature>
<evidence type="ECO:0000256" key="3">
    <source>
        <dbReference type="ARBA" id="ARBA00023082"/>
    </source>
</evidence>
<evidence type="ECO:0000313" key="9">
    <source>
        <dbReference type="EMBL" id="QNB46108.1"/>
    </source>
</evidence>
<comment type="function">
    <text evidence="6">Sigma factors are initiation factors that promote the attachment of RNA polymerase to specific initiation sites and are then released. This sigma factor is the primary sigma factor during exponential growth.</text>
</comment>
<dbReference type="InterPro" id="IPR014284">
    <property type="entry name" value="RNA_pol_sigma-70_dom"/>
</dbReference>
<keyword evidence="5 6" id="KW-0804">Transcription</keyword>
<dbReference type="GO" id="GO:0016987">
    <property type="term" value="F:sigma factor activity"/>
    <property type="evidence" value="ECO:0007669"/>
    <property type="project" value="UniProtKB-UniRule"/>
</dbReference>
<comment type="subunit">
    <text evidence="6">Interacts transiently with the RNA polymerase catalytic core.</text>
</comment>
<dbReference type="Pfam" id="PF04545">
    <property type="entry name" value="Sigma70_r4"/>
    <property type="match status" value="1"/>
</dbReference>
<dbReference type="SUPFAM" id="SSF88659">
    <property type="entry name" value="Sigma3 and sigma4 domains of RNA polymerase sigma factors"/>
    <property type="match status" value="2"/>
</dbReference>
<keyword evidence="10" id="KW-1185">Reference proteome</keyword>
<evidence type="ECO:0000256" key="1">
    <source>
        <dbReference type="ARBA" id="ARBA00022490"/>
    </source>
</evidence>
<feature type="DNA-binding region" description="H-T-H motif" evidence="6">
    <location>
        <begin position="339"/>
        <end position="358"/>
    </location>
</feature>
<dbReference type="InterPro" id="IPR028630">
    <property type="entry name" value="Sigma70_RpoD"/>
</dbReference>
<gene>
    <name evidence="9" type="primary">rpoD</name>
    <name evidence="6" type="synonym">sigA</name>
    <name evidence="9" type="ORF">BR63_07155</name>
</gene>
<dbReference type="FunFam" id="1.10.10.10:FF:000004">
    <property type="entry name" value="RNA polymerase sigma factor SigA"/>
    <property type="match status" value="1"/>
</dbReference>
<protein>
    <recommendedName>
        <fullName evidence="6">RNA polymerase sigma factor SigA</fullName>
    </recommendedName>
</protein>
<dbReference type="InterPro" id="IPR009042">
    <property type="entry name" value="RNA_pol_sigma70_r1_2"/>
</dbReference>
<dbReference type="PROSITE" id="PS00715">
    <property type="entry name" value="SIGMA70_1"/>
    <property type="match status" value="1"/>
</dbReference>
<dbReference type="Pfam" id="PF04542">
    <property type="entry name" value="Sigma70_r2"/>
    <property type="match status" value="1"/>
</dbReference>
<keyword evidence="4 6" id="KW-0238">DNA-binding</keyword>
<feature type="short sequence motif" description="Interaction with polymerase core subunit RpoC" evidence="6">
    <location>
        <begin position="169"/>
        <end position="172"/>
    </location>
</feature>
<dbReference type="NCBIfam" id="TIGR02937">
    <property type="entry name" value="sigma70-ECF"/>
    <property type="match status" value="1"/>
</dbReference>
<dbReference type="Proteomes" id="UP000515847">
    <property type="component" value="Chromosome"/>
</dbReference>
<dbReference type="NCBIfam" id="TIGR02393">
    <property type="entry name" value="RpoD_Cterm"/>
    <property type="match status" value="1"/>
</dbReference>
<reference evidence="9 10" key="1">
    <citation type="journal article" date="2019" name="Front. Microbiol.">
        <title>Thermoanaerosceptrum fracticalcis gen. nov. sp. nov., a Novel Fumarate-Fermenting Microorganism From a Deep Fractured Carbonate Aquifer of the US Great Basin.</title>
        <authorList>
            <person name="Hamilton-Brehm S.D."/>
            <person name="Stewart L.E."/>
            <person name="Zavarin M."/>
            <person name="Caldwell M."/>
            <person name="Lawson P.A."/>
            <person name="Onstott T.C."/>
            <person name="Grzymski J."/>
            <person name="Neveux I."/>
            <person name="Lollar B.S."/>
            <person name="Russell C.E."/>
            <person name="Moser D.P."/>
        </authorList>
    </citation>
    <scope>NUCLEOTIDE SEQUENCE [LARGE SCALE GENOMIC DNA]</scope>
    <source>
        <strain evidence="9 10">DRI-13</strain>
    </source>
</reference>
<organism evidence="9 10">
    <name type="scientific">Thermanaerosceptrum fracticalcis</name>
    <dbReference type="NCBI Taxonomy" id="1712410"/>
    <lineage>
        <taxon>Bacteria</taxon>
        <taxon>Bacillati</taxon>
        <taxon>Bacillota</taxon>
        <taxon>Clostridia</taxon>
        <taxon>Eubacteriales</taxon>
        <taxon>Peptococcaceae</taxon>
        <taxon>Thermanaerosceptrum</taxon>
    </lineage>
</organism>
<feature type="region of interest" description="Sigma-70 factor domain-3" evidence="6">
    <location>
        <begin position="224"/>
        <end position="300"/>
    </location>
</feature>
<dbReference type="Gene3D" id="1.10.220.120">
    <property type="entry name" value="Sigma-70 factor, region 1.1"/>
    <property type="match status" value="1"/>
</dbReference>
<dbReference type="Pfam" id="PF04539">
    <property type="entry name" value="Sigma70_r3"/>
    <property type="match status" value="1"/>
</dbReference>
<evidence type="ECO:0000313" key="10">
    <source>
        <dbReference type="Proteomes" id="UP000515847"/>
    </source>
</evidence>
<dbReference type="KEGG" id="tfr:BR63_07155"/>
<evidence type="ECO:0000256" key="2">
    <source>
        <dbReference type="ARBA" id="ARBA00023015"/>
    </source>
</evidence>
<dbReference type="InterPro" id="IPR036388">
    <property type="entry name" value="WH-like_DNA-bd_sf"/>
</dbReference>